<dbReference type="PROSITE" id="PS00012">
    <property type="entry name" value="PHOSPHOPANTETHEINE"/>
    <property type="match status" value="1"/>
</dbReference>
<dbReference type="Pfam" id="PF00550">
    <property type="entry name" value="PP-binding"/>
    <property type="match status" value="2"/>
</dbReference>
<dbReference type="PANTHER" id="PTHR43775">
    <property type="entry name" value="FATTY ACID SYNTHASE"/>
    <property type="match status" value="1"/>
</dbReference>
<gene>
    <name evidence="10" type="ORF">AOCH_002552</name>
</gene>
<dbReference type="InterPro" id="IPR006162">
    <property type="entry name" value="Ppantetheine_attach_site"/>
</dbReference>
<evidence type="ECO:0000259" key="9">
    <source>
        <dbReference type="PROSITE" id="PS52019"/>
    </source>
</evidence>
<accession>A0A0F8WD42</accession>
<dbReference type="InterPro" id="IPR050091">
    <property type="entry name" value="PKS_NRPS_Biosynth_Enz"/>
</dbReference>
<keyword evidence="3" id="KW-0808">Transferase</keyword>
<evidence type="ECO:0000259" key="8">
    <source>
        <dbReference type="PROSITE" id="PS52004"/>
    </source>
</evidence>
<dbReference type="GO" id="GO:0004312">
    <property type="term" value="F:fatty acid synthase activity"/>
    <property type="evidence" value="ECO:0007669"/>
    <property type="project" value="TreeGrafter"/>
</dbReference>
<feature type="compositionally biased region" description="Low complexity" evidence="6">
    <location>
        <begin position="1739"/>
        <end position="1752"/>
    </location>
</feature>
<dbReference type="SUPFAM" id="SSF53901">
    <property type="entry name" value="Thiolase-like"/>
    <property type="match status" value="1"/>
</dbReference>
<dbReference type="PROSITE" id="PS00606">
    <property type="entry name" value="KS3_1"/>
    <property type="match status" value="1"/>
</dbReference>
<evidence type="ECO:0000256" key="3">
    <source>
        <dbReference type="ARBA" id="ARBA00022679"/>
    </source>
</evidence>
<dbReference type="InterPro" id="IPR001227">
    <property type="entry name" value="Ac_transferase_dom_sf"/>
</dbReference>
<evidence type="ECO:0000259" key="7">
    <source>
        <dbReference type="PROSITE" id="PS50075"/>
    </source>
</evidence>
<evidence type="ECO:0000256" key="2">
    <source>
        <dbReference type="ARBA" id="ARBA00022553"/>
    </source>
</evidence>
<dbReference type="InterPro" id="IPR014030">
    <property type="entry name" value="Ketoacyl_synth_N"/>
</dbReference>
<dbReference type="Pfam" id="PF02801">
    <property type="entry name" value="Ketoacyl-synt_C"/>
    <property type="match status" value="1"/>
</dbReference>
<keyword evidence="2" id="KW-0597">Phosphoprotein</keyword>
<evidence type="ECO:0000256" key="6">
    <source>
        <dbReference type="SAM" id="MobiDB-lite"/>
    </source>
</evidence>
<dbReference type="Gene3D" id="1.10.1200.10">
    <property type="entry name" value="ACP-like"/>
    <property type="match status" value="2"/>
</dbReference>
<dbReference type="FunFam" id="3.40.366.10:FF:000002">
    <property type="entry name" value="Probable polyketide synthase 2"/>
    <property type="match status" value="1"/>
</dbReference>
<keyword evidence="11" id="KW-1185">Reference proteome</keyword>
<dbReference type="InterPro" id="IPR014031">
    <property type="entry name" value="Ketoacyl_synth_C"/>
</dbReference>
<feature type="region of interest" description="Disordered" evidence="6">
    <location>
        <begin position="354"/>
        <end position="379"/>
    </location>
</feature>
<evidence type="ECO:0000256" key="1">
    <source>
        <dbReference type="ARBA" id="ARBA00022450"/>
    </source>
</evidence>
<dbReference type="InterPro" id="IPR016035">
    <property type="entry name" value="Acyl_Trfase/lysoPLipase"/>
</dbReference>
<dbReference type="CDD" id="cd00833">
    <property type="entry name" value="PKS"/>
    <property type="match status" value="1"/>
</dbReference>
<dbReference type="Pfam" id="PF00975">
    <property type="entry name" value="Thioesterase"/>
    <property type="match status" value="1"/>
</dbReference>
<dbReference type="OrthoDB" id="329835at2759"/>
<dbReference type="SUPFAM" id="SSF52151">
    <property type="entry name" value="FabD/lysophospholipase-like"/>
    <property type="match status" value="1"/>
</dbReference>
<feature type="region of interest" description="C-terminal hotdog fold" evidence="5">
    <location>
        <begin position="1472"/>
        <end position="1617"/>
    </location>
</feature>
<evidence type="ECO:0000256" key="4">
    <source>
        <dbReference type="ARBA" id="ARBA00022737"/>
    </source>
</evidence>
<dbReference type="Gene3D" id="3.40.50.1820">
    <property type="entry name" value="alpha/beta hydrolase"/>
    <property type="match status" value="1"/>
</dbReference>
<name>A0A0F8WD42_9EURO</name>
<dbReference type="InterPro" id="IPR018201">
    <property type="entry name" value="Ketoacyl_synth_AS"/>
</dbReference>
<dbReference type="InterPro" id="IPR029058">
    <property type="entry name" value="AB_hydrolase_fold"/>
</dbReference>
<dbReference type="Proteomes" id="UP000034947">
    <property type="component" value="Unassembled WGS sequence"/>
</dbReference>
<dbReference type="SMART" id="SM00825">
    <property type="entry name" value="PKS_KS"/>
    <property type="match status" value="1"/>
</dbReference>
<dbReference type="InterPro" id="IPR016036">
    <property type="entry name" value="Malonyl_transacylase_ACP-bd"/>
</dbReference>
<reference evidence="10 11" key="1">
    <citation type="submission" date="2015-02" db="EMBL/GenBank/DDBJ databases">
        <title>Draft Genome Sequences of Two Closely-Related Aflatoxigenic Aspergillus Species Obtained from the Cote d'Ivoire.</title>
        <authorList>
            <person name="Moore G.G."/>
            <person name="Beltz S.B."/>
            <person name="Mack B.M."/>
        </authorList>
    </citation>
    <scope>NUCLEOTIDE SEQUENCE [LARGE SCALE GENOMIC DNA]</scope>
    <source>
        <strain evidence="10 11">SRRC1432</strain>
    </source>
</reference>
<dbReference type="Pfam" id="PF00109">
    <property type="entry name" value="ketoacyl-synt"/>
    <property type="match status" value="1"/>
</dbReference>
<dbReference type="GO" id="GO:0031177">
    <property type="term" value="F:phosphopantetheine binding"/>
    <property type="evidence" value="ECO:0007669"/>
    <property type="project" value="InterPro"/>
</dbReference>
<dbReference type="EMBL" id="JYKN01002594">
    <property type="protein sequence ID" value="KKK15780.1"/>
    <property type="molecule type" value="Genomic_DNA"/>
</dbReference>
<dbReference type="SMART" id="SM00823">
    <property type="entry name" value="PKS_PP"/>
    <property type="match status" value="2"/>
</dbReference>
<feature type="active site" description="Proton donor; for dehydratase activity" evidence="5">
    <location>
        <position position="1530"/>
    </location>
</feature>
<dbReference type="Gene3D" id="3.40.47.10">
    <property type="match status" value="1"/>
</dbReference>
<dbReference type="GO" id="GO:0004315">
    <property type="term" value="F:3-oxoacyl-[acyl-carrier-protein] synthase activity"/>
    <property type="evidence" value="ECO:0007669"/>
    <property type="project" value="InterPro"/>
</dbReference>
<keyword evidence="4" id="KW-0677">Repeat</keyword>
<dbReference type="Gene3D" id="3.30.70.3290">
    <property type="match status" value="1"/>
</dbReference>
<dbReference type="InterPro" id="IPR049900">
    <property type="entry name" value="PKS_mFAS_DH"/>
</dbReference>
<dbReference type="SUPFAM" id="SSF53474">
    <property type="entry name" value="alpha/beta-Hydrolases"/>
    <property type="match status" value="1"/>
</dbReference>
<dbReference type="FunFam" id="3.40.50.1820:FF:000116">
    <property type="entry name" value="Sterigmatocystin biosynthesis polyketide synthase"/>
    <property type="match status" value="1"/>
</dbReference>
<dbReference type="InterPro" id="IPR030918">
    <property type="entry name" value="PT_fungal_PKS"/>
</dbReference>
<feature type="active site" description="Proton acceptor; for dehydratase activity" evidence="5">
    <location>
        <position position="1345"/>
    </location>
</feature>
<keyword evidence="1" id="KW-0596">Phosphopantetheine</keyword>
<dbReference type="SMART" id="SM00827">
    <property type="entry name" value="PKS_AT"/>
    <property type="match status" value="1"/>
</dbReference>
<feature type="domain" description="Ketosynthase family 3 (KS3)" evidence="8">
    <location>
        <begin position="384"/>
        <end position="815"/>
    </location>
</feature>
<dbReference type="InterPro" id="IPR016039">
    <property type="entry name" value="Thiolase-like"/>
</dbReference>
<dbReference type="SUPFAM" id="SSF47336">
    <property type="entry name" value="ACP-like"/>
    <property type="match status" value="2"/>
</dbReference>
<dbReference type="SUPFAM" id="SSF55048">
    <property type="entry name" value="Probable ACP-binding domain of malonyl-CoA ACP transacylase"/>
    <property type="match status" value="1"/>
</dbReference>
<dbReference type="FunFam" id="3.10.129.110:FF:000001">
    <property type="entry name" value="Sterigmatocystin biosynthesis polyketide synthase"/>
    <property type="match status" value="1"/>
</dbReference>
<feature type="compositionally biased region" description="Polar residues" evidence="6">
    <location>
        <begin position="367"/>
        <end position="379"/>
    </location>
</feature>
<protein>
    <submittedName>
        <fullName evidence="10">Polyketide synthetase PksP</fullName>
    </submittedName>
</protein>
<evidence type="ECO:0000313" key="10">
    <source>
        <dbReference type="EMBL" id="KKK15780.1"/>
    </source>
</evidence>
<dbReference type="InterPro" id="IPR036736">
    <property type="entry name" value="ACP-like_sf"/>
</dbReference>
<dbReference type="FunFam" id="1.10.1200.10:FF:000011">
    <property type="entry name" value="Sterigmatocystin biosynthesis polyketide synthase"/>
    <property type="match status" value="2"/>
</dbReference>
<feature type="compositionally biased region" description="Low complexity" evidence="6">
    <location>
        <begin position="1762"/>
        <end position="1778"/>
    </location>
</feature>
<dbReference type="PROSITE" id="PS50075">
    <property type="entry name" value="CARRIER"/>
    <property type="match status" value="2"/>
</dbReference>
<feature type="domain" description="Carrier" evidence="7">
    <location>
        <begin position="1663"/>
        <end position="1739"/>
    </location>
</feature>
<dbReference type="InterPro" id="IPR042104">
    <property type="entry name" value="PKS_dehydratase_sf"/>
</dbReference>
<dbReference type="PANTHER" id="PTHR43775:SF45">
    <property type="entry name" value="CONIDIAL PIGMENT POLYKETIDE SYNTHASE ALB1"/>
    <property type="match status" value="1"/>
</dbReference>
<dbReference type="FunFam" id="3.40.47.10:FF:000031">
    <property type="entry name" value="Sterigmatocystin biosynthesis polyketide synthase"/>
    <property type="match status" value="1"/>
</dbReference>
<evidence type="ECO:0000256" key="5">
    <source>
        <dbReference type="PROSITE-ProRule" id="PRU01363"/>
    </source>
</evidence>
<proteinExistence type="predicted"/>
<dbReference type="InterPro" id="IPR014043">
    <property type="entry name" value="Acyl_transferase_dom"/>
</dbReference>
<feature type="domain" description="PKS/mFAS DH" evidence="9">
    <location>
        <begin position="1313"/>
        <end position="1617"/>
    </location>
</feature>
<sequence>MEGKSHHIYLFGDQTGDFENGLRGLLQAKNHPVVSSFFQRCYHAVRQEIAALPPSERSRFPRFTSIVDLLARHCESRGNPAIESALTCIYQLGCFINYHGDLGHAYPSSSKSHIIGLCTGLLSCAAVSSARNIGELLQPAVAVVVVALRLGLCVLRVRGLVDQDPSASGSWAALVSGINEQEGRELITKFCQQRVTPPSSQPYISAVCSNTLTISGPPKVLDELVQTTLAKESRVTRASIHGPYHAAHLYDERDVERILETCDNDAVLSLKPHIPVLSSNTGEPIVAHSMNDFLKAALEEILVRQLCWDRVTDACAAVVLKSANNRTTTKIFPVATTATQSLFTALRKSGLSNVQADGGMGGEPAPASSQGRNNNNNDTGRAELSKIAIIGMSGRFPEADSPQDFWNLLYKGLDVHRKVPAERWDADAHVDPTGTQRNTSRVPYGCWIREPGLFDPRFFNMSPREALQADPAQRLALLTAYEALEMAGFIPDSTPSTQRDRVGIFYGMTSDDYRETNSGQDIDTYFIPGGNRAFTPGRINFYFKFSGPSVSVDTACSSSLAAIHLACNSIWRNDCDAAITGGVNILTNPDNHAGLDRGHFLSRTGNCNTFDDAADGYCRADGVGTVILKRLEDAQADNDPILGIINGAYTNHSAEAVSITRPHVGAQAFIFKKLLNEANVDPKSISYVEMHGTGTQAGDAVEMQSVLDVFAPDHSRGPAQSLHLGSAKSNIGHGESASGVTSLVKVLMMMKENMIPPHCGIKTKINHNFPTDLPQRNVHIALQPTPWNRPASGKRSVFLNNFSAAGGNTALLLEDAAPLPTSAGLDDAAADPRRVHVVTVSARSQTALRNNVSALVKYIDDQAKSFGVREAHFVPSLSYTTTARRIHHPFRVTAVGSSLHEIRDALSTSSQREVAAVVPTKTPGIGFIFTGQGAQYAGMGKQLYETCATFRATIQHFDCIGRRQGFPSILPLVDGSVAVSDLSPVVVQLGTTCVQMALTSFWSSLGVVPGFVMGHSLGDFAALNAAGVLSTSDTIYVCGRRAQLLTEQCEVGTHAMLAVKASLVEINPLLTDGVHDVACINSPSETVISGPRAAIEALSEACSSAKTLRSTKLTVPYAFHSAQVSPILDGLEKALQGVTFNKPRIPFVSALLGEVISEANARSVLAANYLVRHCREPVNFLSAVEATRNAKLSVDQTLWLEVGPHPICSGMVKATLGPQTTTLASLRRDEDTWAVLSASLSTLHLAGIDINWKQYHQDFSASHRVLSLPAYKWDLKNYWIPYANNFCLTKGAAPLAAAAAAPAANTVVSISAQKVIESRDDGTSATVVVENDISDPELNRVIQGHKVNGAALCPSSLYADIAQTLADYLIEQYKPEFKTAGLDVCNMTVPKPLIAKTGKERFRVSATASWAEKRATVQVWSVTAAGKKILDHASCEVRFFDCAASELEWKRSSYLIQRSIERLEEHAVSGEAHRLRRGMVYKLFAALVDYDENYRSIREVILDSEQHEATAWVKFQAPPANFHRNPFWIDCFGHLSGFIMNASDATDSKNQVFVNHGWDSMRCLKKFSPDITYRTYVRMQPWKDSIWAGDVYIFDGDDVVAVFGGVRFQALARKILDTVLPPPGASKTAAPRQAATSHKPTPSSGGMARPNAPVPSKSFIKSSGPSVVVRALKILASEVGLSESDLTDDLTFADYGVDSLLSLTITGRYREELGLDLESSVFMDQPTVRDFKHFVAQVSPSESSDGSSSSTEPESDYSFREGSSLSSTTSAGSSGTLSPPNEKIAPVAVKESSSSSSSSSSSTLKEIRTILADEIGIPETDLQGTENLAEMGMDSLLSLTVLGRIRETLGIDLPGEFFIENQTLSDIEETLGLKPKAAAAAAAAAAMPGLPMPEAIPLLQEEDEEVSPMTTPKVQPSDISNNQHNHPPATSILLQGNPQTATTTLFLFPDGSGSATSYAAIPRVSRDICIYGLNCPYMKTPEQLTCSLDDLTTPYLAEIRRRQPRGPYNLGGWSAGGICAYDAAKTLILQHGEQVTHLLLLDSPFPIGLEKLPPRLYAFFDSVGLFGRQGQGENAAPPPAWLLPHFLAFIDALDSYAAKTTPLPFTDARWARKMPRTHLIWAKDGVCANPGDPWPQPAADGSKDPKEMVWLLRNRTDLGPNRWDTLVGPQNIGQIAVMEGANHFSMTRGEKAKELALFMERALS</sequence>
<feature type="domain" description="Carrier" evidence="7">
    <location>
        <begin position="1798"/>
        <end position="1875"/>
    </location>
</feature>
<feature type="compositionally biased region" description="Polar residues" evidence="6">
    <location>
        <begin position="1634"/>
        <end position="1644"/>
    </location>
</feature>
<dbReference type="Pfam" id="PF00698">
    <property type="entry name" value="Acyl_transf_1"/>
    <property type="match status" value="1"/>
</dbReference>
<feature type="region of interest" description="N-terminal hotdog fold" evidence="5">
    <location>
        <begin position="1313"/>
        <end position="1444"/>
    </location>
</feature>
<dbReference type="NCBIfam" id="TIGR04532">
    <property type="entry name" value="PT_fungal_PKS"/>
    <property type="match status" value="1"/>
</dbReference>
<dbReference type="PROSITE" id="PS52019">
    <property type="entry name" value="PKS_MFAS_DH"/>
    <property type="match status" value="1"/>
</dbReference>
<organism evidence="10 11">
    <name type="scientific">Aspergillus ochraceoroseus</name>
    <dbReference type="NCBI Taxonomy" id="138278"/>
    <lineage>
        <taxon>Eukaryota</taxon>
        <taxon>Fungi</taxon>
        <taxon>Dikarya</taxon>
        <taxon>Ascomycota</taxon>
        <taxon>Pezizomycotina</taxon>
        <taxon>Eurotiomycetes</taxon>
        <taxon>Eurotiomycetidae</taxon>
        <taxon>Eurotiales</taxon>
        <taxon>Aspergillaceae</taxon>
        <taxon>Aspergillus</taxon>
        <taxon>Aspergillus subgen. Nidulantes</taxon>
    </lineage>
</organism>
<dbReference type="PROSITE" id="PS52004">
    <property type="entry name" value="KS3_2"/>
    <property type="match status" value="1"/>
</dbReference>
<evidence type="ECO:0000313" key="11">
    <source>
        <dbReference type="Proteomes" id="UP000034947"/>
    </source>
</evidence>
<dbReference type="Pfam" id="PF16073">
    <property type="entry name" value="SAT"/>
    <property type="match status" value="1"/>
</dbReference>
<dbReference type="InterPro" id="IPR020841">
    <property type="entry name" value="PKS_Beta-ketoAc_synthase_dom"/>
</dbReference>
<dbReference type="Gene3D" id="3.10.129.110">
    <property type="entry name" value="Polyketide synthase dehydratase"/>
    <property type="match status" value="1"/>
</dbReference>
<dbReference type="InterPro" id="IPR032088">
    <property type="entry name" value="SAT"/>
</dbReference>
<comment type="caution">
    <text evidence="10">The sequence shown here is derived from an EMBL/GenBank/DDBJ whole genome shotgun (WGS) entry which is preliminary data.</text>
</comment>
<feature type="region of interest" description="Disordered" evidence="6">
    <location>
        <begin position="1738"/>
        <end position="1782"/>
    </location>
</feature>
<dbReference type="GO" id="GO:0006633">
    <property type="term" value="P:fatty acid biosynthetic process"/>
    <property type="evidence" value="ECO:0007669"/>
    <property type="project" value="InterPro"/>
</dbReference>
<dbReference type="InterPro" id="IPR009081">
    <property type="entry name" value="PP-bd_ACP"/>
</dbReference>
<dbReference type="InterPro" id="IPR001031">
    <property type="entry name" value="Thioesterase"/>
</dbReference>
<dbReference type="InterPro" id="IPR020806">
    <property type="entry name" value="PKS_PP-bd"/>
</dbReference>
<dbReference type="VEuPathDB" id="FungiDB:P175DRAFT_0436884"/>
<dbReference type="Gene3D" id="3.40.366.10">
    <property type="entry name" value="Malonyl-Coenzyme A Acyl Carrier Protein, domain 2"/>
    <property type="match status" value="2"/>
</dbReference>
<feature type="region of interest" description="Disordered" evidence="6">
    <location>
        <begin position="1623"/>
        <end position="1658"/>
    </location>
</feature>